<dbReference type="InterPro" id="IPR016181">
    <property type="entry name" value="Acyl_CoA_acyltransferase"/>
</dbReference>
<reference evidence="2 3" key="1">
    <citation type="submission" date="2015-02" db="EMBL/GenBank/DDBJ databases">
        <authorList>
            <person name="Gomez-Escribano P.J."/>
        </authorList>
    </citation>
    <scope>NUCLEOTIDE SEQUENCE [LARGE SCALE GENOMIC DNA]</scope>
    <source>
        <strain evidence="3">C34 (DSM 42122 / NRRL B-24963)</strain>
    </source>
</reference>
<dbReference type="AlphaFoldDB" id="A0A0F7VPB6"/>
<protein>
    <submittedName>
        <fullName evidence="2">GCN5-Related N-Acetyltransferase</fullName>
    </submittedName>
</protein>
<sequence length="207" mass="22186">MPGTTGADRLFRRGSEAQRLDWETADTAPTTAASCCRTLCAGCGGPTKIDRTGPVRAVLALALSFEPRTRDQVAQFVAGAVVSAVDEPRAEYALAVVDRGTGELIGSGRIAMDPHQQRAATFGFALRPDTWGAGYGLETVRLLLALGFEDLGLHRVWGARSPLNVASAKTMASAGMVEEGTIREHVLKGGRWRDSVVHAILEREWAR</sequence>
<dbReference type="Gene3D" id="3.40.630.30">
    <property type="match status" value="1"/>
</dbReference>
<dbReference type="KEGG" id="sle:sle_08400"/>
<dbReference type="EMBL" id="LN831790">
    <property type="protein sequence ID" value="CQR60303.1"/>
    <property type="molecule type" value="Genomic_DNA"/>
</dbReference>
<feature type="domain" description="N-acetyltransferase" evidence="1">
    <location>
        <begin position="60"/>
        <end position="207"/>
    </location>
</feature>
<dbReference type="SUPFAM" id="SSF55729">
    <property type="entry name" value="Acyl-CoA N-acyltransferases (Nat)"/>
    <property type="match status" value="1"/>
</dbReference>
<dbReference type="GO" id="GO:1990189">
    <property type="term" value="F:protein N-terminal-serine acetyltransferase activity"/>
    <property type="evidence" value="ECO:0007669"/>
    <property type="project" value="TreeGrafter"/>
</dbReference>
<gene>
    <name evidence="2" type="primary">sle_08400</name>
</gene>
<dbReference type="GO" id="GO:0005737">
    <property type="term" value="C:cytoplasm"/>
    <property type="evidence" value="ECO:0007669"/>
    <property type="project" value="TreeGrafter"/>
</dbReference>
<organism evidence="2 3">
    <name type="scientific">Streptomyces leeuwenhoekii</name>
    <dbReference type="NCBI Taxonomy" id="1437453"/>
    <lineage>
        <taxon>Bacteria</taxon>
        <taxon>Bacillati</taxon>
        <taxon>Actinomycetota</taxon>
        <taxon>Actinomycetes</taxon>
        <taxon>Kitasatosporales</taxon>
        <taxon>Streptomycetaceae</taxon>
        <taxon>Streptomyces</taxon>
    </lineage>
</organism>
<keyword evidence="2" id="KW-0808">Transferase</keyword>
<proteinExistence type="predicted"/>
<dbReference type="InterPro" id="IPR051908">
    <property type="entry name" value="Ribosomal_N-acetyltransferase"/>
</dbReference>
<dbReference type="PANTHER" id="PTHR43441">
    <property type="entry name" value="RIBOSOMAL-PROTEIN-SERINE ACETYLTRANSFERASE"/>
    <property type="match status" value="1"/>
</dbReference>
<dbReference type="PROSITE" id="PS51186">
    <property type="entry name" value="GNAT"/>
    <property type="match status" value="1"/>
</dbReference>
<dbReference type="Proteomes" id="UP000035016">
    <property type="component" value="Chromosome Chromosome"/>
</dbReference>
<dbReference type="InterPro" id="IPR000182">
    <property type="entry name" value="GNAT_dom"/>
</dbReference>
<name>A0A0F7VPB6_STRLW</name>
<evidence type="ECO:0000313" key="3">
    <source>
        <dbReference type="Proteomes" id="UP000035016"/>
    </source>
</evidence>
<evidence type="ECO:0000313" key="2">
    <source>
        <dbReference type="EMBL" id="CQR60303.1"/>
    </source>
</evidence>
<dbReference type="PANTHER" id="PTHR43441:SF11">
    <property type="entry name" value="RIBOSOMAL-PROTEIN-SERINE ACETYLTRANSFERASE"/>
    <property type="match status" value="1"/>
</dbReference>
<dbReference type="GO" id="GO:0008999">
    <property type="term" value="F:protein-N-terminal-alanine acetyltransferase activity"/>
    <property type="evidence" value="ECO:0007669"/>
    <property type="project" value="TreeGrafter"/>
</dbReference>
<accession>A0A0F7VPB6</accession>
<evidence type="ECO:0000259" key="1">
    <source>
        <dbReference type="PROSITE" id="PS51186"/>
    </source>
</evidence>
<dbReference type="Pfam" id="PF13302">
    <property type="entry name" value="Acetyltransf_3"/>
    <property type="match status" value="1"/>
</dbReference>